<evidence type="ECO:0000259" key="1">
    <source>
        <dbReference type="Pfam" id="PF00156"/>
    </source>
</evidence>
<dbReference type="Gene3D" id="3.40.50.2020">
    <property type="match status" value="1"/>
</dbReference>
<name>A0ABY3WA99_9MICC</name>
<keyword evidence="3" id="KW-1185">Reference proteome</keyword>
<dbReference type="EMBL" id="CP093326">
    <property type="protein sequence ID" value="UNK47245.1"/>
    <property type="molecule type" value="Genomic_DNA"/>
</dbReference>
<dbReference type="Pfam" id="PF00156">
    <property type="entry name" value="Pribosyltran"/>
    <property type="match status" value="1"/>
</dbReference>
<dbReference type="Proteomes" id="UP000829069">
    <property type="component" value="Chromosome"/>
</dbReference>
<protein>
    <submittedName>
        <fullName evidence="2">Phosphoribosyl transferase</fullName>
    </submittedName>
</protein>
<keyword evidence="2" id="KW-0808">Transferase</keyword>
<dbReference type="Gene3D" id="3.30.1310.20">
    <property type="entry name" value="PRTase-like"/>
    <property type="match status" value="1"/>
</dbReference>
<dbReference type="SUPFAM" id="SSF53271">
    <property type="entry name" value="PRTase-like"/>
    <property type="match status" value="1"/>
</dbReference>
<dbReference type="RefSeq" id="WP_241915033.1">
    <property type="nucleotide sequence ID" value="NZ_CP093326.1"/>
</dbReference>
<dbReference type="GO" id="GO:0016740">
    <property type="term" value="F:transferase activity"/>
    <property type="evidence" value="ECO:0007669"/>
    <property type="project" value="UniProtKB-KW"/>
</dbReference>
<evidence type="ECO:0000313" key="3">
    <source>
        <dbReference type="Proteomes" id="UP000829069"/>
    </source>
</evidence>
<dbReference type="CDD" id="cd06223">
    <property type="entry name" value="PRTases_typeI"/>
    <property type="match status" value="1"/>
</dbReference>
<organism evidence="2 3">
    <name type="scientific">Arthrobacter sulfonylureivorans</name>
    <dbReference type="NCBI Taxonomy" id="2486855"/>
    <lineage>
        <taxon>Bacteria</taxon>
        <taxon>Bacillati</taxon>
        <taxon>Actinomycetota</taxon>
        <taxon>Actinomycetes</taxon>
        <taxon>Micrococcales</taxon>
        <taxon>Micrococcaceae</taxon>
        <taxon>Arthrobacter</taxon>
    </lineage>
</organism>
<reference evidence="2 3" key="1">
    <citation type="submission" date="2022-03" db="EMBL/GenBank/DDBJ databases">
        <title>Isotopic signatures of nitrous oxide derived from detoxification processes.</title>
        <authorList>
            <person name="Behrendt U."/>
            <person name="Buchen C."/>
            <person name="Well R."/>
            <person name="Ulrich A."/>
            <person name="Rohe L."/>
            <person name="Kolb S."/>
            <person name="Schloter M."/>
            <person name="Horn M.A."/>
            <person name="Augustin J."/>
        </authorList>
    </citation>
    <scope>NUCLEOTIDE SEQUENCE [LARGE SCALE GENOMIC DNA]</scope>
    <source>
        <strain evidence="2 3">S4-C24</strain>
    </source>
</reference>
<sequence length="222" mass="23578">MGLLSGTPSPFVDRSDAAHQLAAELADYRGRDDVVVLGLARGGVPVAAVLAKELAVDLDALIVRKLGIPDQPEVAFGALAAHGGHTAVVMVDHIVAELRRRNYSEQRLQAVQAAEGAELQRRQEAYLHGRTTEVGGRTAILCDDGLATGATMKAAIKAVRQSKPRAIVVAVPVGPPQTCAELEKLADAVVCLRQPRGFRAVGEAYRHFNQVSDDEVLAALPR</sequence>
<dbReference type="InterPro" id="IPR029057">
    <property type="entry name" value="PRTase-like"/>
</dbReference>
<accession>A0ABY3WA99</accession>
<feature type="domain" description="Phosphoribosyltransferase" evidence="1">
    <location>
        <begin position="17"/>
        <end position="191"/>
    </location>
</feature>
<evidence type="ECO:0000313" key="2">
    <source>
        <dbReference type="EMBL" id="UNK47245.1"/>
    </source>
</evidence>
<dbReference type="InterPro" id="IPR000836">
    <property type="entry name" value="PRTase_dom"/>
</dbReference>
<proteinExistence type="predicted"/>
<gene>
    <name evidence="2" type="ORF">MNQ99_07870</name>
</gene>